<feature type="transmembrane region" description="Helical" evidence="1">
    <location>
        <begin position="332"/>
        <end position="352"/>
    </location>
</feature>
<dbReference type="Pfam" id="PF01757">
    <property type="entry name" value="Acyl_transf_3"/>
    <property type="match status" value="1"/>
</dbReference>
<keyword evidence="1" id="KW-1133">Transmembrane helix</keyword>
<sequence length="429" mass="50381">MEFVFPLGKYKGFKLIPSTDLSQTNLQNYVPSLTGVRALAAYLVFLSHYYYNFGEIFPQSVNRLFSEFHIGVTIFFVLSGFLITYRYYNNFHLTKDWFKQYLKNRVARIYPMYALLTIAAFAYFFITGEVDVTKGYNPWAMLVMNITFLRGFFFEFWDTGVAQGWSLTVEECFYFSAPFAFYIAIKHKKFWLQPLVITSFAALMVLIFSHVDFFGFFGNFTFVMLFTFFGRCFEFFVGMQLARYVLSRGTGRTNKVPYTYLGFVLIFVCAYAMSLLPIPKGFPTGLQNPFGIVINNYLLPVAIAWFFYGLLTEGSILKKFFATKTMELLGKSSYIFYLIHLGWMYLLLHGWFEKGNDYVFGLYDQWQKDWISPFQFEWLNMTYAFIILNLVSIALFKLIEEPLNHYIRKSDFLIKNPKKNPENKAELIK</sequence>
<feature type="transmembrane region" description="Helical" evidence="1">
    <location>
        <begin position="109"/>
        <end position="126"/>
    </location>
</feature>
<gene>
    <name evidence="3" type="ORF">DJ568_06460</name>
</gene>
<dbReference type="PANTHER" id="PTHR23028">
    <property type="entry name" value="ACETYLTRANSFERASE"/>
    <property type="match status" value="1"/>
</dbReference>
<feature type="domain" description="Acyltransferase 3" evidence="2">
    <location>
        <begin position="32"/>
        <end position="364"/>
    </location>
</feature>
<feature type="transmembrane region" description="Helical" evidence="1">
    <location>
        <begin position="190"/>
        <end position="208"/>
    </location>
</feature>
<feature type="transmembrane region" description="Helical" evidence="1">
    <location>
        <begin position="258"/>
        <end position="278"/>
    </location>
</feature>
<dbReference type="Proteomes" id="UP000253209">
    <property type="component" value="Unassembled WGS sequence"/>
</dbReference>
<evidence type="ECO:0000259" key="2">
    <source>
        <dbReference type="Pfam" id="PF01757"/>
    </source>
</evidence>
<evidence type="ECO:0000313" key="3">
    <source>
        <dbReference type="EMBL" id="RCH55530.1"/>
    </source>
</evidence>
<dbReference type="GO" id="GO:0016747">
    <property type="term" value="F:acyltransferase activity, transferring groups other than amino-acyl groups"/>
    <property type="evidence" value="ECO:0007669"/>
    <property type="project" value="InterPro"/>
</dbReference>
<organism evidence="3 4">
    <name type="scientific">Mucilaginibacter hurinus</name>
    <dbReference type="NCBI Taxonomy" id="2201324"/>
    <lineage>
        <taxon>Bacteria</taxon>
        <taxon>Pseudomonadati</taxon>
        <taxon>Bacteroidota</taxon>
        <taxon>Sphingobacteriia</taxon>
        <taxon>Sphingobacteriales</taxon>
        <taxon>Sphingobacteriaceae</taxon>
        <taxon>Mucilaginibacter</taxon>
    </lineage>
</organism>
<keyword evidence="1" id="KW-0472">Membrane</keyword>
<feature type="transmembrane region" description="Helical" evidence="1">
    <location>
        <begin position="378"/>
        <end position="399"/>
    </location>
</feature>
<dbReference type="PANTHER" id="PTHR23028:SF53">
    <property type="entry name" value="ACYL_TRANSF_3 DOMAIN-CONTAINING PROTEIN"/>
    <property type="match status" value="1"/>
</dbReference>
<feature type="transmembrane region" description="Helical" evidence="1">
    <location>
        <begin position="138"/>
        <end position="157"/>
    </location>
</feature>
<dbReference type="InterPro" id="IPR002656">
    <property type="entry name" value="Acyl_transf_3_dom"/>
</dbReference>
<name>A0A367GQJ2_9SPHI</name>
<proteinExistence type="predicted"/>
<comment type="caution">
    <text evidence="3">The sequence shown here is derived from an EMBL/GenBank/DDBJ whole genome shotgun (WGS) entry which is preliminary data.</text>
</comment>
<dbReference type="GO" id="GO:0000271">
    <property type="term" value="P:polysaccharide biosynthetic process"/>
    <property type="evidence" value="ECO:0007669"/>
    <property type="project" value="TreeGrafter"/>
</dbReference>
<dbReference type="EMBL" id="QGDC01000003">
    <property type="protein sequence ID" value="RCH55530.1"/>
    <property type="molecule type" value="Genomic_DNA"/>
</dbReference>
<feature type="transmembrane region" description="Helical" evidence="1">
    <location>
        <begin position="70"/>
        <end position="88"/>
    </location>
</feature>
<feature type="transmembrane region" description="Helical" evidence="1">
    <location>
        <begin position="29"/>
        <end position="50"/>
    </location>
</feature>
<dbReference type="InterPro" id="IPR050879">
    <property type="entry name" value="Acyltransferase_3"/>
</dbReference>
<dbReference type="AlphaFoldDB" id="A0A367GQJ2"/>
<keyword evidence="4" id="KW-1185">Reference proteome</keyword>
<evidence type="ECO:0000313" key="4">
    <source>
        <dbReference type="Proteomes" id="UP000253209"/>
    </source>
</evidence>
<protein>
    <recommendedName>
        <fullName evidence="2">Acyltransferase 3 domain-containing protein</fullName>
    </recommendedName>
</protein>
<accession>A0A367GQJ2</accession>
<feature type="transmembrane region" description="Helical" evidence="1">
    <location>
        <begin position="290"/>
        <end position="311"/>
    </location>
</feature>
<keyword evidence="1" id="KW-0812">Transmembrane</keyword>
<feature type="transmembrane region" description="Helical" evidence="1">
    <location>
        <begin position="214"/>
        <end position="237"/>
    </location>
</feature>
<reference evidence="3 4" key="1">
    <citation type="submission" date="2018-05" db="EMBL/GenBank/DDBJ databases">
        <title>Mucilaginibacter hurinus sp. nov., isolated from briquette warehouse soil.</title>
        <authorList>
            <person name="Choi L."/>
        </authorList>
    </citation>
    <scope>NUCLEOTIDE SEQUENCE [LARGE SCALE GENOMIC DNA]</scope>
    <source>
        <strain evidence="3 4">ZR32</strain>
    </source>
</reference>
<evidence type="ECO:0000256" key="1">
    <source>
        <dbReference type="SAM" id="Phobius"/>
    </source>
</evidence>
<dbReference type="GO" id="GO:0016020">
    <property type="term" value="C:membrane"/>
    <property type="evidence" value="ECO:0007669"/>
    <property type="project" value="TreeGrafter"/>
</dbReference>